<dbReference type="Proteomes" id="UP000237347">
    <property type="component" value="Unassembled WGS sequence"/>
</dbReference>
<protein>
    <submittedName>
        <fullName evidence="2">Gpi-anchored protein</fullName>
    </submittedName>
</protein>
<dbReference type="Pfam" id="PF25884">
    <property type="entry name" value="At5g19230"/>
    <property type="match status" value="1"/>
</dbReference>
<evidence type="ECO:0000313" key="2">
    <source>
        <dbReference type="EMBL" id="KAK7836717.1"/>
    </source>
</evidence>
<dbReference type="InterPro" id="IPR045285">
    <property type="entry name" value="At5g19230-like"/>
</dbReference>
<proteinExistence type="predicted"/>
<comment type="caution">
    <text evidence="2">The sequence shown here is derived from an EMBL/GenBank/DDBJ whole genome shotgun (WGS) entry which is preliminary data.</text>
</comment>
<organism evidence="2 3">
    <name type="scientific">Quercus suber</name>
    <name type="common">Cork oak</name>
    <dbReference type="NCBI Taxonomy" id="58331"/>
    <lineage>
        <taxon>Eukaryota</taxon>
        <taxon>Viridiplantae</taxon>
        <taxon>Streptophyta</taxon>
        <taxon>Embryophyta</taxon>
        <taxon>Tracheophyta</taxon>
        <taxon>Spermatophyta</taxon>
        <taxon>Magnoliopsida</taxon>
        <taxon>eudicotyledons</taxon>
        <taxon>Gunneridae</taxon>
        <taxon>Pentapetalae</taxon>
        <taxon>rosids</taxon>
        <taxon>fabids</taxon>
        <taxon>Fagales</taxon>
        <taxon>Fagaceae</taxon>
        <taxon>Quercus</taxon>
    </lineage>
</organism>
<accession>A0AAW0KBS2</accession>
<dbReference type="AlphaFoldDB" id="A0AAW0KBS2"/>
<reference evidence="2 3" key="1">
    <citation type="journal article" date="2018" name="Sci. Data">
        <title>The draft genome sequence of cork oak.</title>
        <authorList>
            <person name="Ramos A.M."/>
            <person name="Usie A."/>
            <person name="Barbosa P."/>
            <person name="Barros P.M."/>
            <person name="Capote T."/>
            <person name="Chaves I."/>
            <person name="Simoes F."/>
            <person name="Abreu I."/>
            <person name="Carrasquinho I."/>
            <person name="Faro C."/>
            <person name="Guimaraes J.B."/>
            <person name="Mendonca D."/>
            <person name="Nobrega F."/>
            <person name="Rodrigues L."/>
            <person name="Saibo N.J.M."/>
            <person name="Varela M.C."/>
            <person name="Egas C."/>
            <person name="Matos J."/>
            <person name="Miguel C.M."/>
            <person name="Oliveira M.M."/>
            <person name="Ricardo C.P."/>
            <person name="Goncalves S."/>
        </authorList>
    </citation>
    <scope>NUCLEOTIDE SEQUENCE [LARGE SCALE GENOMIC DNA]</scope>
    <source>
        <strain evidence="3">cv. HL8</strain>
    </source>
</reference>
<sequence>MSLNSPNFTENNNAVCLANNIASQLKNETCKNAFHYSSTPGTKPNVTEYDKLMDGCDIKENHTVQGVILLVFYKLHLNLLNNSYVQCELASSAKVDPAATTEWIGLELEVVGDKCRRFLRDLGSQITTTASMLLAMLDLLQRFYKMHFKKKQGLNDT</sequence>
<evidence type="ECO:0000313" key="3">
    <source>
        <dbReference type="Proteomes" id="UP000237347"/>
    </source>
</evidence>
<dbReference type="EMBL" id="PKMF04000346">
    <property type="protein sequence ID" value="KAK7836717.1"/>
    <property type="molecule type" value="Genomic_DNA"/>
</dbReference>
<feature type="domain" description="Uncharacterized GPI-anchored protein At5g19230-like" evidence="1">
    <location>
        <begin position="2"/>
        <end position="87"/>
    </location>
</feature>
<dbReference type="InterPro" id="IPR059083">
    <property type="entry name" value="At5g19230_dom"/>
</dbReference>
<dbReference type="PANTHER" id="PTHR33976">
    <property type="entry name" value="OS07G0645000 PROTEIN"/>
    <property type="match status" value="1"/>
</dbReference>
<dbReference type="PANTHER" id="PTHR33976:SF2">
    <property type="entry name" value="GLYCOPROTEIN MEMBRANE GPI-ANCHORED"/>
    <property type="match status" value="1"/>
</dbReference>
<name>A0AAW0KBS2_QUESU</name>
<evidence type="ECO:0000259" key="1">
    <source>
        <dbReference type="Pfam" id="PF25884"/>
    </source>
</evidence>
<keyword evidence="3" id="KW-1185">Reference proteome</keyword>
<gene>
    <name evidence="2" type="ORF">CFP56_022209</name>
</gene>